<feature type="chain" id="PRO_5046227775" evidence="2">
    <location>
        <begin position="28"/>
        <end position="325"/>
    </location>
</feature>
<keyword evidence="2" id="KW-0732">Signal</keyword>
<dbReference type="RefSeq" id="WP_204960857.1">
    <property type="nucleotide sequence ID" value="NZ_JAFEUO010000007.1"/>
</dbReference>
<sequence length="325" mass="33605">MRRRIRAALLAVTTLGMVVASVGVAQAGESAQPPQPSQSSQSSLRDARAAAAASNGLGPAAKGGIGTAAAWFTGTVAAGGTQGWTWTNAPADAAYVVGYNPAGATTSATCQFETISSRYVQLSTGERQFQFTLKNVGSIACGATVQLAAVTSSSLVSTGGVNPGGTQTYLWNVPWNTIWVAGLNPNGATSSAACQFQVTRIWTVQPGSSLRQIWVEVKNVGTITCQADVRLGSTTIGSQFTIGTVGGGGTWSTTWNNANPVTSAYVIGPSPQGSAPTYCQFEVTRVVYIQRINSDGSSQRQLAMWFKNLSTLSCGGIAYLQTIAA</sequence>
<accession>A0ABS2JGJ9</accession>
<evidence type="ECO:0000313" key="4">
    <source>
        <dbReference type="Proteomes" id="UP000809587"/>
    </source>
</evidence>
<name>A0ABS2JGJ9_9ACTN</name>
<evidence type="ECO:0000256" key="1">
    <source>
        <dbReference type="SAM" id="MobiDB-lite"/>
    </source>
</evidence>
<keyword evidence="4" id="KW-1185">Reference proteome</keyword>
<protein>
    <submittedName>
        <fullName evidence="3">Uncharacterized protein</fullName>
    </submittedName>
</protein>
<evidence type="ECO:0000313" key="3">
    <source>
        <dbReference type="EMBL" id="MBM7085632.1"/>
    </source>
</evidence>
<gene>
    <name evidence="3" type="ORF">JQN84_24215</name>
</gene>
<comment type="caution">
    <text evidence="3">The sequence shown here is derived from an EMBL/GenBank/DDBJ whole genome shotgun (WGS) entry which is preliminary data.</text>
</comment>
<organism evidence="3 4">
    <name type="scientific">Micromonospora humidisoli</name>
    <dbReference type="NCBI Taxonomy" id="2807622"/>
    <lineage>
        <taxon>Bacteria</taxon>
        <taxon>Bacillati</taxon>
        <taxon>Actinomycetota</taxon>
        <taxon>Actinomycetes</taxon>
        <taxon>Micromonosporales</taxon>
        <taxon>Micromonosporaceae</taxon>
        <taxon>Micromonospora</taxon>
    </lineage>
</organism>
<feature type="region of interest" description="Disordered" evidence="1">
    <location>
        <begin position="28"/>
        <end position="48"/>
    </location>
</feature>
<feature type="signal peptide" evidence="2">
    <location>
        <begin position="1"/>
        <end position="27"/>
    </location>
</feature>
<reference evidence="3 4" key="1">
    <citation type="submission" date="2021-02" db="EMBL/GenBank/DDBJ databases">
        <authorList>
            <person name="Lee D.-H."/>
        </authorList>
    </citation>
    <scope>NUCLEOTIDE SEQUENCE [LARGE SCALE GENOMIC DNA]</scope>
    <source>
        <strain evidence="3 4">MMS20-R2-29</strain>
    </source>
</reference>
<evidence type="ECO:0000256" key="2">
    <source>
        <dbReference type="SAM" id="SignalP"/>
    </source>
</evidence>
<proteinExistence type="predicted"/>
<dbReference type="Proteomes" id="UP000809587">
    <property type="component" value="Unassembled WGS sequence"/>
</dbReference>
<dbReference type="EMBL" id="JAFEUO010000007">
    <property type="protein sequence ID" value="MBM7085632.1"/>
    <property type="molecule type" value="Genomic_DNA"/>
</dbReference>